<dbReference type="eggNOG" id="COG2373">
    <property type="taxonomic scope" value="Bacteria"/>
</dbReference>
<dbReference type="AlphaFoldDB" id="Q6FDV5"/>
<evidence type="ECO:0000313" key="3">
    <source>
        <dbReference type="EMBL" id="CAG67753.1"/>
    </source>
</evidence>
<sequence length="252" mass="27375">MAMSAIQVIGKENHKVIKDIPDNSVKLDQSSVVVANISTEQIEEVVRDGTSMIIRLQNGEIIIIDNFFNMDAHTENSLVLSDSMTGQLTWVQFIEAQGNAEPQLVYHAIDSTDSLLYHNASGFEAGSAWAWAAVPVTVGGILLWADHHKNDQQDNVLQTQTADVQNTLQASVVTQDATVEVEDSNNTEKDKSSSENTEAADHQTVDTVNQILDSSQTAEATSTSSSSTQTDTYIDNSYSALNELLTTQTALV</sequence>
<protein>
    <recommendedName>
        <fullName evidence="2">Biofilm-associated protein BapA-like prefix-like domain-containing protein</fullName>
    </recommendedName>
</protein>
<evidence type="ECO:0000256" key="1">
    <source>
        <dbReference type="SAM" id="MobiDB-lite"/>
    </source>
</evidence>
<accession>Q6FDV5</accession>
<dbReference type="Proteomes" id="UP000000430">
    <property type="component" value="Chromosome"/>
</dbReference>
<dbReference type="Pfam" id="PF22783">
    <property type="entry name" value="BapA_N"/>
    <property type="match status" value="1"/>
</dbReference>
<organism evidence="3 4">
    <name type="scientific">Acinetobacter baylyi (strain ATCC 33305 / BD413 / ADP1)</name>
    <dbReference type="NCBI Taxonomy" id="62977"/>
    <lineage>
        <taxon>Bacteria</taxon>
        <taxon>Pseudomonadati</taxon>
        <taxon>Pseudomonadota</taxon>
        <taxon>Gammaproteobacteria</taxon>
        <taxon>Moraxellales</taxon>
        <taxon>Moraxellaceae</taxon>
        <taxon>Acinetobacter</taxon>
    </lineage>
</organism>
<evidence type="ECO:0000259" key="2">
    <source>
        <dbReference type="Pfam" id="PF22783"/>
    </source>
</evidence>
<dbReference type="KEGG" id="aci:ACIAD0853"/>
<dbReference type="HOGENOM" id="CLU_004363_0_0_6"/>
<name>Q6FDV5_ACIAD</name>
<feature type="region of interest" description="Disordered" evidence="1">
    <location>
        <begin position="180"/>
        <end position="205"/>
    </location>
</feature>
<gene>
    <name evidence="3" type="ordered locus">ACIAD0853</name>
</gene>
<dbReference type="NCBIfam" id="NF033677">
    <property type="entry name" value="biofilm_BapA_N"/>
    <property type="match status" value="1"/>
</dbReference>
<feature type="compositionally biased region" description="Basic and acidic residues" evidence="1">
    <location>
        <begin position="186"/>
        <end position="204"/>
    </location>
</feature>
<dbReference type="EMBL" id="CR543861">
    <property type="protein sequence ID" value="CAG67753.1"/>
    <property type="molecule type" value="Genomic_DNA"/>
</dbReference>
<reference evidence="3 4" key="1">
    <citation type="journal article" date="2004" name="Nucleic Acids Res.">
        <title>Unique features revealed by the genome sequence of Acinetobacter sp. ADP1, a versatile and naturally transformation competent bacterium.</title>
        <authorList>
            <person name="Barbe V."/>
            <person name="Vallenet D."/>
            <person name="Fonknechten N."/>
            <person name="Kreimeyer A."/>
            <person name="Oztas S."/>
            <person name="Labarre L."/>
            <person name="Cruveiller S."/>
            <person name="Robert C."/>
            <person name="Duprat S."/>
            <person name="Wincker P."/>
            <person name="Ornston L.N."/>
            <person name="Weissenbach J."/>
            <person name="Marliere P."/>
            <person name="Cohen G.N."/>
            <person name="Medigue C."/>
        </authorList>
    </citation>
    <scope>NUCLEOTIDE SEQUENCE [LARGE SCALE GENOMIC DNA]</scope>
    <source>
        <strain evidence="4">ATCC 33305 / BD413 / ADP1</strain>
    </source>
</reference>
<evidence type="ECO:0000313" key="4">
    <source>
        <dbReference type="Proteomes" id="UP000000430"/>
    </source>
</evidence>
<feature type="domain" description="Biofilm-associated protein BapA-like prefix-like" evidence="2">
    <location>
        <begin position="3"/>
        <end position="131"/>
    </location>
</feature>
<proteinExistence type="predicted"/>
<dbReference type="InterPro" id="IPR048051">
    <property type="entry name" value="BapA-like_prefix-like"/>
</dbReference>